<comment type="caution">
    <text evidence="1">The sequence shown here is derived from an EMBL/GenBank/DDBJ whole genome shotgun (WGS) entry which is preliminary data.</text>
</comment>
<dbReference type="InterPro" id="IPR018511">
    <property type="entry name" value="Hemolysin-typ_Ca-bd_CS"/>
</dbReference>
<dbReference type="PRINTS" id="PR00313">
    <property type="entry name" value="CABNDNGRPT"/>
</dbReference>
<sequence>MATLTASLPIDLSGNSDIAGLDYDNFSLISQSPSQISARFTLNNAHVMDVTVRGAINVSSNNASGRITSFTATAPNGTPLVAYDGGDIVFTSLYGLSASLNMQSLLRSDDRINGSSSRDVLYGYWGDDYINGGAGDDVLYGGEGFDTIDGGDGNDAVITRQYYAPGQIIQYNGRTAILDRSNGSDFITNIEYITFNDKTVGISAATGFDAMGYLAANRDLAAAFGMNGDAAFNHYVQKGMYENRPMSFDAAGYLAANQDLAAAFGANTEAATRHYITSGRLENRNTTFNAMSYIAANPDLIQAFGTNTTAAALHYATFGRLENRPTSFNATAYLARYSDLRFAFGSRNEAAATTHYILSGFREGRSAAPLTSTTTRIAAAFMTDEPSPALAAAL</sequence>
<gene>
    <name evidence="1" type="ORF">JHL17_30840</name>
</gene>
<proteinExistence type="predicted"/>
<keyword evidence="2" id="KW-1185">Reference proteome</keyword>
<organism evidence="1 2">
    <name type="scientific">Azospirillum endophyticum</name>
    <dbReference type="NCBI Taxonomy" id="2800326"/>
    <lineage>
        <taxon>Bacteria</taxon>
        <taxon>Pseudomonadati</taxon>
        <taxon>Pseudomonadota</taxon>
        <taxon>Alphaproteobacteria</taxon>
        <taxon>Rhodospirillales</taxon>
        <taxon>Azospirillaceae</taxon>
        <taxon>Azospirillum</taxon>
    </lineage>
</organism>
<dbReference type="Pfam" id="PF00353">
    <property type="entry name" value="HemolysinCabind"/>
    <property type="match status" value="1"/>
</dbReference>
<dbReference type="SUPFAM" id="SSF51120">
    <property type="entry name" value="beta-Roll"/>
    <property type="match status" value="1"/>
</dbReference>
<evidence type="ECO:0000313" key="1">
    <source>
        <dbReference type="EMBL" id="MBK1841801.1"/>
    </source>
</evidence>
<dbReference type="InterPro" id="IPR011049">
    <property type="entry name" value="Serralysin-like_metalloprot_C"/>
</dbReference>
<evidence type="ECO:0000313" key="2">
    <source>
        <dbReference type="Proteomes" id="UP000652760"/>
    </source>
</evidence>
<evidence type="ECO:0008006" key="3">
    <source>
        <dbReference type="Google" id="ProtNLM"/>
    </source>
</evidence>
<accession>A0ABS1FED8</accession>
<protein>
    <recommendedName>
        <fullName evidence="3">Calcium-binding protein</fullName>
    </recommendedName>
</protein>
<name>A0ABS1FED8_9PROT</name>
<reference evidence="2" key="1">
    <citation type="submission" date="2021-01" db="EMBL/GenBank/DDBJ databases">
        <title>Genome public.</title>
        <authorList>
            <person name="Liu C."/>
            <person name="Sun Q."/>
        </authorList>
    </citation>
    <scope>NUCLEOTIDE SEQUENCE [LARGE SCALE GENOMIC DNA]</scope>
    <source>
        <strain evidence="2">YIM B02556</strain>
    </source>
</reference>
<dbReference type="Gene3D" id="2.150.10.10">
    <property type="entry name" value="Serralysin-like metalloprotease, C-terminal"/>
    <property type="match status" value="1"/>
</dbReference>
<dbReference type="Proteomes" id="UP000652760">
    <property type="component" value="Unassembled WGS sequence"/>
</dbReference>
<dbReference type="EMBL" id="JAENHM010000073">
    <property type="protein sequence ID" value="MBK1841801.1"/>
    <property type="molecule type" value="Genomic_DNA"/>
</dbReference>
<dbReference type="PROSITE" id="PS00330">
    <property type="entry name" value="HEMOLYSIN_CALCIUM"/>
    <property type="match status" value="2"/>
</dbReference>
<dbReference type="RefSeq" id="WP_200198409.1">
    <property type="nucleotide sequence ID" value="NZ_JAENHM010000073.1"/>
</dbReference>
<dbReference type="InterPro" id="IPR001343">
    <property type="entry name" value="Hemolysn_Ca-bd"/>
</dbReference>